<reference evidence="1 2" key="1">
    <citation type="submission" date="2016-01" db="EMBL/GenBank/DDBJ databases">
        <title>Investigation of taxonomic status of Bacillus aminovorans.</title>
        <authorList>
            <person name="Verma A."/>
            <person name="Pal Y."/>
            <person name="Krishnamurthi S."/>
        </authorList>
    </citation>
    <scope>NUCLEOTIDE SEQUENCE [LARGE SCALE GENOMIC DNA]</scope>
    <source>
        <strain evidence="1 2">DSM 4337</strain>
    </source>
</reference>
<dbReference type="AlphaFoldDB" id="A0A177KZ20"/>
<dbReference type="Proteomes" id="UP000077271">
    <property type="component" value="Unassembled WGS sequence"/>
</dbReference>
<gene>
    <name evidence="1" type="ORF">AWH48_16470</name>
</gene>
<comment type="caution">
    <text evidence="1">The sequence shown here is derived from an EMBL/GenBank/DDBJ whole genome shotgun (WGS) entry which is preliminary data.</text>
</comment>
<protein>
    <submittedName>
        <fullName evidence="1">Uncharacterized protein</fullName>
    </submittedName>
</protein>
<dbReference type="OrthoDB" id="2868289at2"/>
<proteinExistence type="predicted"/>
<dbReference type="RefSeq" id="WP_063974441.1">
    <property type="nucleotide sequence ID" value="NZ_LQWZ01000007.1"/>
</dbReference>
<dbReference type="EMBL" id="LQWZ01000007">
    <property type="protein sequence ID" value="OAH58600.1"/>
    <property type="molecule type" value="Genomic_DNA"/>
</dbReference>
<evidence type="ECO:0000313" key="2">
    <source>
        <dbReference type="Proteomes" id="UP000077271"/>
    </source>
</evidence>
<organism evidence="1 2">
    <name type="scientific">Domibacillus aminovorans</name>
    <dbReference type="NCBI Taxonomy" id="29332"/>
    <lineage>
        <taxon>Bacteria</taxon>
        <taxon>Bacillati</taxon>
        <taxon>Bacillota</taxon>
        <taxon>Bacilli</taxon>
        <taxon>Bacillales</taxon>
        <taxon>Bacillaceae</taxon>
        <taxon>Domibacillus</taxon>
    </lineage>
</organism>
<evidence type="ECO:0000313" key="1">
    <source>
        <dbReference type="EMBL" id="OAH58600.1"/>
    </source>
</evidence>
<accession>A0A177KZ20</accession>
<name>A0A177KZ20_9BACI</name>
<sequence length="178" mass="20691">MSLEDLESFLNEDNDKEEVKFDSEKEKQKWLDSVQKLYQDIDEWLKPLGEKAIISYEKMILDEEKIGEYEINQMVINLKGNIVRLKPIGTLIIGSRGRIDMLGNYGTVMFTWVDKLATKPKISVRFFNSKEEMLAHKPEKPKQVEYAWKIMTPAPNVKYIPLNEETFSDSLLSVIKNG</sequence>